<keyword evidence="8" id="KW-0539">Nucleus</keyword>
<keyword evidence="13" id="KW-1185">Reference proteome</keyword>
<comment type="subcellular location">
    <subcellularLocation>
        <location evidence="1">Nucleus</location>
    </subcellularLocation>
</comment>
<reference evidence="12 13" key="1">
    <citation type="journal article" date="2018" name="PLoS ONE">
        <title>The draft genome of Kipferlia bialata reveals reductive genome evolution in fornicate parasites.</title>
        <authorList>
            <person name="Tanifuji G."/>
            <person name="Takabayashi S."/>
            <person name="Kume K."/>
            <person name="Takagi M."/>
            <person name="Nakayama T."/>
            <person name="Kamikawa R."/>
            <person name="Inagaki Y."/>
            <person name="Hashimoto T."/>
        </authorList>
    </citation>
    <scope>NUCLEOTIDE SEQUENCE [LARGE SCALE GENOMIC DNA]</scope>
    <source>
        <strain evidence="12">NY0173</strain>
    </source>
</reference>
<dbReference type="PROSITE" id="PS50082">
    <property type="entry name" value="WD_REPEATS_2"/>
    <property type="match status" value="3"/>
</dbReference>
<keyword evidence="7" id="KW-0234">DNA repair</keyword>
<dbReference type="OrthoDB" id="71227at2759"/>
<evidence type="ECO:0000256" key="2">
    <source>
        <dbReference type="ARBA" id="ARBA00007306"/>
    </source>
</evidence>
<accession>A0A9K3D3N8</accession>
<dbReference type="Pfam" id="PF24105">
    <property type="entry name" value="Beta-prop_CAF1B_HIR1"/>
    <property type="match status" value="1"/>
</dbReference>
<dbReference type="Proteomes" id="UP000265618">
    <property type="component" value="Unassembled WGS sequence"/>
</dbReference>
<dbReference type="Gene3D" id="2.130.10.10">
    <property type="entry name" value="YVTN repeat-like/Quinoprotein amine dehydrogenase"/>
    <property type="match status" value="1"/>
</dbReference>
<protein>
    <recommendedName>
        <fullName evidence="11">CAF1B/HIR1 beta-propeller domain-containing protein</fullName>
    </recommendedName>
</protein>
<evidence type="ECO:0000256" key="10">
    <source>
        <dbReference type="SAM" id="MobiDB-lite"/>
    </source>
</evidence>
<dbReference type="SMART" id="SM00320">
    <property type="entry name" value="WD40"/>
    <property type="match status" value="3"/>
</dbReference>
<evidence type="ECO:0000256" key="3">
    <source>
        <dbReference type="ARBA" id="ARBA00022574"/>
    </source>
</evidence>
<organism evidence="12 13">
    <name type="scientific">Kipferlia bialata</name>
    <dbReference type="NCBI Taxonomy" id="797122"/>
    <lineage>
        <taxon>Eukaryota</taxon>
        <taxon>Metamonada</taxon>
        <taxon>Carpediemonas-like organisms</taxon>
        <taxon>Kipferlia</taxon>
    </lineage>
</organism>
<dbReference type="GO" id="GO:0006281">
    <property type="term" value="P:DNA repair"/>
    <property type="evidence" value="ECO:0007669"/>
    <property type="project" value="UniProtKB-KW"/>
</dbReference>
<evidence type="ECO:0000256" key="5">
    <source>
        <dbReference type="ARBA" id="ARBA00022763"/>
    </source>
</evidence>
<comment type="caution">
    <text evidence="12">The sequence shown here is derived from an EMBL/GenBank/DDBJ whole genome shotgun (WGS) entry which is preliminary data.</text>
</comment>
<feature type="domain" description="CAF1B/HIR1 beta-propeller" evidence="11">
    <location>
        <begin position="41"/>
        <end position="181"/>
    </location>
</feature>
<dbReference type="InterPro" id="IPR055410">
    <property type="entry name" value="Beta-prop_CAF1B_HIR1"/>
</dbReference>
<dbReference type="InterPro" id="IPR036322">
    <property type="entry name" value="WD40_repeat_dom_sf"/>
</dbReference>
<comment type="similarity">
    <text evidence="2">Belongs to the WD repeat HIR1 family.</text>
</comment>
<dbReference type="AlphaFoldDB" id="A0A9K3D3N8"/>
<evidence type="ECO:0000256" key="7">
    <source>
        <dbReference type="ARBA" id="ARBA00023204"/>
    </source>
</evidence>
<evidence type="ECO:0000313" key="12">
    <source>
        <dbReference type="EMBL" id="GIQ87665.1"/>
    </source>
</evidence>
<evidence type="ECO:0000256" key="9">
    <source>
        <dbReference type="PROSITE-ProRule" id="PRU00221"/>
    </source>
</evidence>
<evidence type="ECO:0000256" key="8">
    <source>
        <dbReference type="ARBA" id="ARBA00023242"/>
    </source>
</evidence>
<dbReference type="InterPro" id="IPR045145">
    <property type="entry name" value="PTHR15271"/>
</dbReference>
<evidence type="ECO:0000256" key="6">
    <source>
        <dbReference type="ARBA" id="ARBA00022853"/>
    </source>
</evidence>
<feature type="repeat" description="WD" evidence="9">
    <location>
        <begin position="146"/>
        <end position="182"/>
    </location>
</feature>
<keyword evidence="3 9" id="KW-0853">WD repeat</keyword>
<feature type="non-terminal residue" evidence="12">
    <location>
        <position position="1"/>
    </location>
</feature>
<dbReference type="InterPro" id="IPR001680">
    <property type="entry name" value="WD40_rpt"/>
</dbReference>
<dbReference type="PANTHER" id="PTHR15271">
    <property type="entry name" value="CHROMATIN ASSEMBLY FACTOR 1 SUBUNIT B"/>
    <property type="match status" value="1"/>
</dbReference>
<gene>
    <name evidence="12" type="ORF">KIPB_009753</name>
</gene>
<evidence type="ECO:0000313" key="13">
    <source>
        <dbReference type="Proteomes" id="UP000265618"/>
    </source>
</evidence>
<dbReference type="GO" id="GO:0006334">
    <property type="term" value="P:nucleosome assembly"/>
    <property type="evidence" value="ECO:0007669"/>
    <property type="project" value="TreeGrafter"/>
</dbReference>
<dbReference type="GO" id="GO:0033186">
    <property type="term" value="C:CAF-1 complex"/>
    <property type="evidence" value="ECO:0007669"/>
    <property type="project" value="TreeGrafter"/>
</dbReference>
<feature type="region of interest" description="Disordered" evidence="10">
    <location>
        <begin position="1"/>
        <end position="36"/>
    </location>
</feature>
<dbReference type="SUPFAM" id="SSF50978">
    <property type="entry name" value="WD40 repeat-like"/>
    <property type="match status" value="1"/>
</dbReference>
<feature type="repeat" description="WD" evidence="9">
    <location>
        <begin position="45"/>
        <end position="77"/>
    </location>
</feature>
<evidence type="ECO:0000256" key="4">
    <source>
        <dbReference type="ARBA" id="ARBA00022737"/>
    </source>
</evidence>
<dbReference type="GO" id="GO:0006335">
    <property type="term" value="P:DNA replication-dependent chromatin assembly"/>
    <property type="evidence" value="ECO:0007669"/>
    <property type="project" value="InterPro"/>
</dbReference>
<keyword evidence="6" id="KW-0156">Chromatin regulator</keyword>
<evidence type="ECO:0000256" key="1">
    <source>
        <dbReference type="ARBA" id="ARBA00004123"/>
    </source>
</evidence>
<evidence type="ECO:0000259" key="11">
    <source>
        <dbReference type="Pfam" id="PF24105"/>
    </source>
</evidence>
<dbReference type="GO" id="GO:0005634">
    <property type="term" value="C:nucleus"/>
    <property type="evidence" value="ECO:0007669"/>
    <property type="project" value="UniProtKB-SubCell"/>
</dbReference>
<dbReference type="PANTHER" id="PTHR15271:SF4">
    <property type="entry name" value="CHROMATIN ASSEMBLY FACTOR 1 SUBUNIT B"/>
    <property type="match status" value="1"/>
</dbReference>
<dbReference type="EMBL" id="BDIP01003406">
    <property type="protein sequence ID" value="GIQ87665.1"/>
    <property type="molecule type" value="Genomic_DNA"/>
</dbReference>
<dbReference type="PROSITE" id="PS50294">
    <property type="entry name" value="WD_REPEATS_REGION"/>
    <property type="match status" value="3"/>
</dbReference>
<proteinExistence type="inferred from homology"/>
<feature type="repeat" description="WD" evidence="9">
    <location>
        <begin position="93"/>
        <end position="134"/>
    </location>
</feature>
<keyword evidence="5" id="KW-0227">DNA damage</keyword>
<sequence length="182" mass="19958">MCAVLSEGEDGGDVPMVRERDGRGSPAGRGIERDPTQPVVQVHNIHWHSSGVLSVSTHPSGRVATSGSDGYIRIWKMHPDGKGGVYAEFRAAFEHHKGVVNVVRFSPNGRYLATASDGGDVFLWRLEADATADEDNKEVWRSRRHLRGNTSDVYALGWSPDSTHLASGAVDASIRIWRLSKR</sequence>
<name>A0A9K3D3N8_9EUKA</name>
<dbReference type="InterPro" id="IPR015943">
    <property type="entry name" value="WD40/YVTN_repeat-like_dom_sf"/>
</dbReference>
<keyword evidence="4" id="KW-0677">Repeat</keyword>